<evidence type="ECO:0000313" key="2">
    <source>
        <dbReference type="EMBL" id="MBY6320915.1"/>
    </source>
</evidence>
<gene>
    <name evidence="2" type="ORF">HQ605_08785</name>
</gene>
<feature type="compositionally biased region" description="Basic residues" evidence="1">
    <location>
        <begin position="10"/>
        <end position="25"/>
    </location>
</feature>
<dbReference type="Proteomes" id="UP001520140">
    <property type="component" value="Unassembled WGS sequence"/>
</dbReference>
<feature type="compositionally biased region" description="Low complexity" evidence="1">
    <location>
        <begin position="364"/>
        <end position="379"/>
    </location>
</feature>
<evidence type="ECO:0000313" key="3">
    <source>
        <dbReference type="Proteomes" id="UP001520140"/>
    </source>
</evidence>
<dbReference type="EMBL" id="JABUKG010000007">
    <property type="protein sequence ID" value="MBY6320915.1"/>
    <property type="molecule type" value="Genomic_DNA"/>
</dbReference>
<dbReference type="RefSeq" id="WP_068099685.1">
    <property type="nucleotide sequence ID" value="NZ_JABUKE010000007.1"/>
</dbReference>
<organism evidence="2 3">
    <name type="scientific">Rhodococcoides kroppenstedtii</name>
    <dbReference type="NCBI Taxonomy" id="293050"/>
    <lineage>
        <taxon>Bacteria</taxon>
        <taxon>Bacillati</taxon>
        <taxon>Actinomycetota</taxon>
        <taxon>Actinomycetes</taxon>
        <taxon>Mycobacteriales</taxon>
        <taxon>Nocardiaceae</taxon>
        <taxon>Rhodococcoides</taxon>
    </lineage>
</organism>
<protein>
    <submittedName>
        <fullName evidence="2">Uncharacterized protein</fullName>
    </submittedName>
</protein>
<comment type="caution">
    <text evidence="2">The sequence shown here is derived from an EMBL/GenBank/DDBJ whole genome shotgun (WGS) entry which is preliminary data.</text>
</comment>
<keyword evidence="3" id="KW-1185">Reference proteome</keyword>
<evidence type="ECO:0000256" key="1">
    <source>
        <dbReference type="SAM" id="MobiDB-lite"/>
    </source>
</evidence>
<proteinExistence type="predicted"/>
<name>A0ABS7NSC8_9NOCA</name>
<feature type="region of interest" description="Disordered" evidence="1">
    <location>
        <begin position="1"/>
        <end position="37"/>
    </location>
</feature>
<sequence length="379" mass="40011">MGSQRPSSRGQKRAAKSAARRRRRAGAPTPSTVDKTLGRFSDWLEGLDDPETDPQATVRVVESLLRELTRVRPQFTATGWEPDDAHLVLDAAESVLAQDTDEADDAALHLVFSSLTYLAFLDETDLWSGTDADFEHCMEDLTSFVDSMPDTLTVDDVTLPDVPADEEAAALADLPMIARWDALIAWSAAGETVDAATVANALRVSVPTSTFQAPADVPEIADLWFGALLGGLITTSNGVAAPGPQAGPFTARDVLALRAAVAGYVSTQLSAGPEVDVSASVAASFVAQTVLAAMTPDPPEGNLDEDYESLEGEDRRTAELVTARLKSLVDDGLLVDGEVVLVPPQLCHAVRDGLADADLFGNGDSATHTDADTDTPSAR</sequence>
<reference evidence="2 3" key="1">
    <citation type="submission" date="2020-06" db="EMBL/GenBank/DDBJ databases">
        <title>Taxonomy, biology and ecology of Rhodococcus bacteria occurring in California pistachio and other woody hosts as revealed by genome sequence analyses.</title>
        <authorList>
            <person name="Gai Y."/>
            <person name="Riely B."/>
        </authorList>
    </citation>
    <scope>NUCLEOTIDE SEQUENCE [LARGE SCALE GENOMIC DNA]</scope>
    <source>
        <strain evidence="2 3">BP-284</strain>
    </source>
</reference>
<feature type="region of interest" description="Disordered" evidence="1">
    <location>
        <begin position="360"/>
        <end position="379"/>
    </location>
</feature>
<accession>A0ABS7NSC8</accession>